<name>A0A564S9C2_STRCV</name>
<evidence type="ECO:0000313" key="2">
    <source>
        <dbReference type="EMBL" id="VUW91756.1"/>
    </source>
</evidence>
<dbReference type="InterPro" id="IPR009057">
    <property type="entry name" value="Homeodomain-like_sf"/>
</dbReference>
<protein>
    <submittedName>
        <fullName evidence="2">DNA-binding transcriptional repressor RpiR</fullName>
    </submittedName>
</protein>
<dbReference type="RefSeq" id="WP_144207283.1">
    <property type="nucleotide sequence ID" value="NZ_CABHMZ010000003.1"/>
</dbReference>
<evidence type="ECO:0000313" key="3">
    <source>
        <dbReference type="Proteomes" id="UP000385544"/>
    </source>
</evidence>
<dbReference type="GO" id="GO:0003677">
    <property type="term" value="F:DNA binding"/>
    <property type="evidence" value="ECO:0007669"/>
    <property type="project" value="UniProtKB-KW"/>
</dbReference>
<feature type="domain" description="HTH rpiR-type" evidence="1">
    <location>
        <begin position="1"/>
        <end position="77"/>
    </location>
</feature>
<dbReference type="PANTHER" id="PTHR30514:SF10">
    <property type="entry name" value="MURR_RPIR FAMILY TRANSCRIPTIONAL REGULATOR"/>
    <property type="match status" value="1"/>
</dbReference>
<reference evidence="2 3" key="1">
    <citation type="submission" date="2019-07" db="EMBL/GenBank/DDBJ databases">
        <authorList>
            <person name="Hibberd C M."/>
            <person name="Gehrig L. J."/>
            <person name="Chang H.-W."/>
            <person name="Venkatesh S."/>
        </authorList>
    </citation>
    <scope>NUCLEOTIDE SEQUENCE [LARGE SCALE GENOMIC DNA]</scope>
    <source>
        <strain evidence="2">Streptococcus_constellatus_SS_Bg39</strain>
    </source>
</reference>
<dbReference type="GO" id="GO:0097367">
    <property type="term" value="F:carbohydrate derivative binding"/>
    <property type="evidence" value="ECO:0007669"/>
    <property type="project" value="InterPro"/>
</dbReference>
<gene>
    <name evidence="2" type="ORF">SCSS39_00284</name>
</gene>
<dbReference type="Pfam" id="PF01418">
    <property type="entry name" value="HTH_6"/>
    <property type="match status" value="1"/>
</dbReference>
<dbReference type="GO" id="GO:1901135">
    <property type="term" value="P:carbohydrate derivative metabolic process"/>
    <property type="evidence" value="ECO:0007669"/>
    <property type="project" value="InterPro"/>
</dbReference>
<keyword evidence="2" id="KW-0238">DNA-binding</keyword>
<evidence type="ECO:0000259" key="1">
    <source>
        <dbReference type="PROSITE" id="PS51071"/>
    </source>
</evidence>
<dbReference type="EMBL" id="CABHMZ010000003">
    <property type="protein sequence ID" value="VUW91756.1"/>
    <property type="molecule type" value="Genomic_DNA"/>
</dbReference>
<dbReference type="SUPFAM" id="SSF53697">
    <property type="entry name" value="SIS domain"/>
    <property type="match status" value="1"/>
</dbReference>
<proteinExistence type="predicted"/>
<dbReference type="InterPro" id="IPR047640">
    <property type="entry name" value="RpiR-like"/>
</dbReference>
<dbReference type="GO" id="GO:0003700">
    <property type="term" value="F:DNA-binding transcription factor activity"/>
    <property type="evidence" value="ECO:0007669"/>
    <property type="project" value="InterPro"/>
</dbReference>
<dbReference type="OrthoDB" id="3684496at2"/>
<organism evidence="2 3">
    <name type="scientific">Streptococcus constellatus</name>
    <dbReference type="NCBI Taxonomy" id="76860"/>
    <lineage>
        <taxon>Bacteria</taxon>
        <taxon>Bacillati</taxon>
        <taxon>Bacillota</taxon>
        <taxon>Bacilli</taxon>
        <taxon>Lactobacillales</taxon>
        <taxon>Streptococcaceae</taxon>
        <taxon>Streptococcus</taxon>
        <taxon>Streptococcus anginosus group</taxon>
    </lineage>
</organism>
<dbReference type="PANTHER" id="PTHR30514">
    <property type="entry name" value="GLUCOKINASE"/>
    <property type="match status" value="1"/>
</dbReference>
<accession>A0A564S9C2</accession>
<dbReference type="InterPro" id="IPR036388">
    <property type="entry name" value="WH-like_DNA-bd_sf"/>
</dbReference>
<dbReference type="InterPro" id="IPR000281">
    <property type="entry name" value="HTH_RpiR"/>
</dbReference>
<dbReference type="Gene3D" id="1.10.10.10">
    <property type="entry name" value="Winged helix-like DNA-binding domain superfamily/Winged helix DNA-binding domain"/>
    <property type="match status" value="1"/>
</dbReference>
<dbReference type="SUPFAM" id="SSF46689">
    <property type="entry name" value="Homeodomain-like"/>
    <property type="match status" value="1"/>
</dbReference>
<dbReference type="Proteomes" id="UP000385544">
    <property type="component" value="Unassembled WGS sequence"/>
</dbReference>
<sequence>MDILQKMQLQESVYSKSETKVYHFLKDNFEKIEILTITKIASSSYTSTSAVLRFCQILGYKGFKDFRYDAIRYLHTRYKEQSEDILDQMSDQYAIVLNQIKNLDRHLIEHLTDSILKRQQLHIFGVFLSSMPARYLHFGLQDLGIASQLATDLNSGTHLSNIIEEEDTLIMFSISGATSNFNNSLSAISKNMPKRSYLITLNEHASAAKYFTHVITLPGNSFSKQSIIDVQSIPMMFVEILLNIIHSKL</sequence>
<dbReference type="Gene3D" id="3.40.50.10490">
    <property type="entry name" value="Glucose-6-phosphate isomerase like protein, domain 1"/>
    <property type="match status" value="1"/>
</dbReference>
<dbReference type="PROSITE" id="PS51071">
    <property type="entry name" value="HTH_RPIR"/>
    <property type="match status" value="1"/>
</dbReference>
<dbReference type="InterPro" id="IPR046348">
    <property type="entry name" value="SIS_dom_sf"/>
</dbReference>
<dbReference type="AlphaFoldDB" id="A0A564S9C2"/>